<evidence type="ECO:0000313" key="3">
    <source>
        <dbReference type="EMBL" id="SDD27407.1"/>
    </source>
</evidence>
<evidence type="ECO:0000256" key="2">
    <source>
        <dbReference type="SAM" id="Phobius"/>
    </source>
</evidence>
<dbReference type="Proteomes" id="UP000198757">
    <property type="component" value="Unassembled WGS sequence"/>
</dbReference>
<evidence type="ECO:0000313" key="4">
    <source>
        <dbReference type="Proteomes" id="UP000198757"/>
    </source>
</evidence>
<evidence type="ECO:0008006" key="5">
    <source>
        <dbReference type="Google" id="ProtNLM"/>
    </source>
</evidence>
<name>A0A1G6TG52_NIADE</name>
<keyword evidence="2" id="KW-0472">Membrane</keyword>
<sequence>MTGRVNAQLNPAIQQDLATLEILRIKNQPEEALELIKRSVLRKGNSVDDMTYLYASQSMIYGAMDSLLLSKKYADLGLEYSTKAKSRGAKAIAYRANASLYRQLNLPDEVVKSALEGLQFLDKSGKDLLTQYALNYLLYGVYSRWNDETKMNYYIRQCEKIALMDNNDNSLVNVNNGISSMFQAKYENTRQKPLLDSSFHYLQKSFALHKKNPGKISPNSFVITCVNFANYYFEFSKEPLEERKKQAFRYLSLAVQELENNHAAPDYWVNIYGIKSSFAEEEKNLPQAEQYLLQCISQIQQDKKTFYKSEYTVYKHLADIAVKKDDLKAALNYQQIAEKLLKKTFDQQQIFNTQKLEVQYETEKKNQQLKLLSQRAEFRKRQDYLYGGIVLALMAGLGFMFRSYHFKLRYSIEREKKLEQEKGEAENRATMQLKLEKEEQARLKTEQELLELKRKQLEKEALANSLIIEHKNDMLQQIQSQLKDGNAGHIKKLLKEEMLLNADFEEIKLQIQQLHPGFFNQLSEKAVQKLTPLDVKYCAYLHLQMTTKQIAQALHVEPQSVRMFKYRLKQKFGLDKDTNLEEFLQALF</sequence>
<protein>
    <recommendedName>
        <fullName evidence="5">Regulatory protein, luxR family</fullName>
    </recommendedName>
</protein>
<feature type="coiled-coil region" evidence="1">
    <location>
        <begin position="428"/>
        <end position="460"/>
    </location>
</feature>
<dbReference type="GO" id="GO:0006355">
    <property type="term" value="P:regulation of DNA-templated transcription"/>
    <property type="evidence" value="ECO:0007669"/>
    <property type="project" value="InterPro"/>
</dbReference>
<dbReference type="InterPro" id="IPR036388">
    <property type="entry name" value="WH-like_DNA-bd_sf"/>
</dbReference>
<organism evidence="3 4">
    <name type="scientific">Niabella drilacis (strain DSM 25811 / CCM 8410 / CCUG 62505 / LMG 26954 / E90)</name>
    <dbReference type="NCBI Taxonomy" id="1285928"/>
    <lineage>
        <taxon>Bacteria</taxon>
        <taxon>Pseudomonadati</taxon>
        <taxon>Bacteroidota</taxon>
        <taxon>Chitinophagia</taxon>
        <taxon>Chitinophagales</taxon>
        <taxon>Chitinophagaceae</taxon>
        <taxon>Niabella</taxon>
    </lineage>
</organism>
<dbReference type="EMBL" id="FMZO01000007">
    <property type="protein sequence ID" value="SDD27407.1"/>
    <property type="molecule type" value="Genomic_DNA"/>
</dbReference>
<dbReference type="Gene3D" id="1.10.10.10">
    <property type="entry name" value="Winged helix-like DNA-binding domain superfamily/Winged helix DNA-binding domain"/>
    <property type="match status" value="1"/>
</dbReference>
<proteinExistence type="predicted"/>
<dbReference type="STRING" id="1285928.SAMN04487894_107187"/>
<feature type="transmembrane region" description="Helical" evidence="2">
    <location>
        <begin position="384"/>
        <end position="404"/>
    </location>
</feature>
<gene>
    <name evidence="3" type="ORF">SAMN04487894_107187</name>
</gene>
<dbReference type="AlphaFoldDB" id="A0A1G6TG52"/>
<reference evidence="4" key="1">
    <citation type="submission" date="2016-10" db="EMBL/GenBank/DDBJ databases">
        <authorList>
            <person name="Varghese N."/>
            <person name="Submissions S."/>
        </authorList>
    </citation>
    <scope>NUCLEOTIDE SEQUENCE [LARGE SCALE GENOMIC DNA]</scope>
    <source>
        <strain evidence="4">DSM 25811 / CCM 8410 / LMG 26954 / E90</strain>
    </source>
</reference>
<keyword evidence="1" id="KW-0175">Coiled coil</keyword>
<evidence type="ECO:0000256" key="1">
    <source>
        <dbReference type="SAM" id="Coils"/>
    </source>
</evidence>
<dbReference type="InterPro" id="IPR016032">
    <property type="entry name" value="Sig_transdc_resp-reg_C-effctor"/>
</dbReference>
<dbReference type="GO" id="GO:0003677">
    <property type="term" value="F:DNA binding"/>
    <property type="evidence" value="ECO:0007669"/>
    <property type="project" value="InterPro"/>
</dbReference>
<keyword evidence="2" id="KW-0812">Transmembrane</keyword>
<dbReference type="SUPFAM" id="SSF46894">
    <property type="entry name" value="C-terminal effector domain of the bipartite response regulators"/>
    <property type="match status" value="1"/>
</dbReference>
<accession>A0A1G6TG52</accession>
<keyword evidence="4" id="KW-1185">Reference proteome</keyword>
<keyword evidence="2" id="KW-1133">Transmembrane helix</keyword>